<dbReference type="SUPFAM" id="SSF49764">
    <property type="entry name" value="HSP20-like chaperones"/>
    <property type="match status" value="1"/>
</dbReference>
<organism evidence="2">
    <name type="scientific">marine sediment metagenome</name>
    <dbReference type="NCBI Taxonomy" id="412755"/>
    <lineage>
        <taxon>unclassified sequences</taxon>
        <taxon>metagenomes</taxon>
        <taxon>ecological metagenomes</taxon>
    </lineage>
</organism>
<dbReference type="InterPro" id="IPR008978">
    <property type="entry name" value="HSP20-like_chaperone"/>
</dbReference>
<feature type="non-terminal residue" evidence="2">
    <location>
        <position position="130"/>
    </location>
</feature>
<dbReference type="CDD" id="cd06464">
    <property type="entry name" value="ACD_sHsps-like"/>
    <property type="match status" value="1"/>
</dbReference>
<accession>X0ZR95</accession>
<feature type="domain" description="SHSP" evidence="1">
    <location>
        <begin position="32"/>
        <end position="130"/>
    </location>
</feature>
<dbReference type="AlphaFoldDB" id="X0ZR95"/>
<evidence type="ECO:0000313" key="2">
    <source>
        <dbReference type="EMBL" id="GAG50766.1"/>
    </source>
</evidence>
<name>X0ZR95_9ZZZZ</name>
<evidence type="ECO:0000259" key="1">
    <source>
        <dbReference type="PROSITE" id="PS01031"/>
    </source>
</evidence>
<dbReference type="PANTHER" id="PTHR11527">
    <property type="entry name" value="HEAT-SHOCK PROTEIN 20 FAMILY MEMBER"/>
    <property type="match status" value="1"/>
</dbReference>
<dbReference type="InterPro" id="IPR002068">
    <property type="entry name" value="A-crystallin/Hsp20_dom"/>
</dbReference>
<dbReference type="Gene3D" id="2.60.40.790">
    <property type="match status" value="1"/>
</dbReference>
<comment type="caution">
    <text evidence="2">The sequence shown here is derived from an EMBL/GenBank/DDBJ whole genome shotgun (WGS) entry which is preliminary data.</text>
</comment>
<gene>
    <name evidence="2" type="ORF">S01H1_84133</name>
</gene>
<proteinExistence type="predicted"/>
<dbReference type="EMBL" id="BARS01057368">
    <property type="protein sequence ID" value="GAG50766.1"/>
    <property type="molecule type" value="Genomic_DNA"/>
</dbReference>
<reference evidence="2" key="1">
    <citation type="journal article" date="2014" name="Front. Microbiol.">
        <title>High frequency of phylogenetically diverse reductive dehalogenase-homologous genes in deep subseafloor sedimentary metagenomes.</title>
        <authorList>
            <person name="Kawai M."/>
            <person name="Futagami T."/>
            <person name="Toyoda A."/>
            <person name="Takaki Y."/>
            <person name="Nishi S."/>
            <person name="Hori S."/>
            <person name="Arai W."/>
            <person name="Tsubouchi T."/>
            <person name="Morono Y."/>
            <person name="Uchiyama I."/>
            <person name="Ito T."/>
            <person name="Fujiyama A."/>
            <person name="Inagaki F."/>
            <person name="Takami H."/>
        </authorList>
    </citation>
    <scope>NUCLEOTIDE SEQUENCE</scope>
    <source>
        <strain evidence="2">Expedition CK06-06</strain>
    </source>
</reference>
<dbReference type="InterPro" id="IPR031107">
    <property type="entry name" value="Small_HSP"/>
</dbReference>
<dbReference type="PROSITE" id="PS01031">
    <property type="entry name" value="SHSP"/>
    <property type="match status" value="1"/>
</dbReference>
<sequence>MIRRLPAVRRGPFLLESNLSRMIDEMFRDFDRVGFDVAPSFGRTDVYEKDKSLMIETELPGVKKEEVTIKVEDDKLTIAGEVKRNEEIDRENYFRVGRRYGRFQRCFPLPSDLIEKDRIKARFEDGILIV</sequence>
<dbReference type="Pfam" id="PF00011">
    <property type="entry name" value="HSP20"/>
    <property type="match status" value="1"/>
</dbReference>
<protein>
    <recommendedName>
        <fullName evidence="1">SHSP domain-containing protein</fullName>
    </recommendedName>
</protein>